<sequence length="66" mass="7742">MHVIYIYKIDGFAARPATNRHTIAPDDEDRPYSPGRLIVLWCVLICLCLTFWAAVGYELTRLWLRF</sequence>
<protein>
    <submittedName>
        <fullName evidence="2">Uncharacterized protein</fullName>
    </submittedName>
</protein>
<comment type="caution">
    <text evidence="2">The sequence shown here is derived from an EMBL/GenBank/DDBJ whole genome shotgun (WGS) entry which is preliminary data.</text>
</comment>
<dbReference type="Proteomes" id="UP001315278">
    <property type="component" value="Unassembled WGS sequence"/>
</dbReference>
<evidence type="ECO:0000256" key="1">
    <source>
        <dbReference type="SAM" id="Phobius"/>
    </source>
</evidence>
<reference evidence="3" key="1">
    <citation type="journal article" date="2021" name="ISME J.">
        <title>Evolutionary origin and ecological implication of a unique nif island in free-living Bradyrhizobium lineages.</title>
        <authorList>
            <person name="Tao J."/>
        </authorList>
    </citation>
    <scope>NUCLEOTIDE SEQUENCE [LARGE SCALE GENOMIC DNA]</scope>
    <source>
        <strain evidence="3">SZCCT0434</strain>
    </source>
</reference>
<dbReference type="EMBL" id="JAFCJH010000014">
    <property type="protein sequence ID" value="MBR0796847.1"/>
    <property type="molecule type" value="Genomic_DNA"/>
</dbReference>
<keyword evidence="1" id="KW-1133">Transmembrane helix</keyword>
<organism evidence="2 3">
    <name type="scientific">Bradyrhizobium jicamae</name>
    <dbReference type="NCBI Taxonomy" id="280332"/>
    <lineage>
        <taxon>Bacteria</taxon>
        <taxon>Pseudomonadati</taxon>
        <taxon>Pseudomonadota</taxon>
        <taxon>Alphaproteobacteria</taxon>
        <taxon>Hyphomicrobiales</taxon>
        <taxon>Nitrobacteraceae</taxon>
        <taxon>Bradyrhizobium</taxon>
    </lineage>
</organism>
<keyword evidence="1" id="KW-0812">Transmembrane</keyword>
<evidence type="ECO:0000313" key="2">
    <source>
        <dbReference type="EMBL" id="MBR0796847.1"/>
    </source>
</evidence>
<gene>
    <name evidence="2" type="ORF">JQ615_15735</name>
</gene>
<accession>A0ABS5FJ90</accession>
<keyword evidence="3" id="KW-1185">Reference proteome</keyword>
<name>A0ABS5FJ90_9BRAD</name>
<feature type="transmembrane region" description="Helical" evidence="1">
    <location>
        <begin position="38"/>
        <end position="57"/>
    </location>
</feature>
<dbReference type="RefSeq" id="WP_212493027.1">
    <property type="nucleotide sequence ID" value="NZ_JAFCJH010000014.1"/>
</dbReference>
<proteinExistence type="predicted"/>
<keyword evidence="1" id="KW-0472">Membrane</keyword>
<evidence type="ECO:0000313" key="3">
    <source>
        <dbReference type="Proteomes" id="UP001315278"/>
    </source>
</evidence>